<gene>
    <name evidence="1" type="ORF">BpHYR1_029717</name>
</gene>
<protein>
    <submittedName>
        <fullName evidence="1">Uncharacterized protein</fullName>
    </submittedName>
</protein>
<dbReference type="EMBL" id="REGN01005922">
    <property type="protein sequence ID" value="RNA11571.1"/>
    <property type="molecule type" value="Genomic_DNA"/>
</dbReference>
<accession>A0A3M7QKM7</accession>
<comment type="caution">
    <text evidence="1">The sequence shown here is derived from an EMBL/GenBank/DDBJ whole genome shotgun (WGS) entry which is preliminary data.</text>
</comment>
<organism evidence="1 2">
    <name type="scientific">Brachionus plicatilis</name>
    <name type="common">Marine rotifer</name>
    <name type="synonym">Brachionus muelleri</name>
    <dbReference type="NCBI Taxonomy" id="10195"/>
    <lineage>
        <taxon>Eukaryota</taxon>
        <taxon>Metazoa</taxon>
        <taxon>Spiralia</taxon>
        <taxon>Gnathifera</taxon>
        <taxon>Rotifera</taxon>
        <taxon>Eurotatoria</taxon>
        <taxon>Monogononta</taxon>
        <taxon>Pseudotrocha</taxon>
        <taxon>Ploima</taxon>
        <taxon>Brachionidae</taxon>
        <taxon>Brachionus</taxon>
    </lineage>
</organism>
<evidence type="ECO:0000313" key="1">
    <source>
        <dbReference type="EMBL" id="RNA11571.1"/>
    </source>
</evidence>
<dbReference type="Proteomes" id="UP000276133">
    <property type="component" value="Unassembled WGS sequence"/>
</dbReference>
<proteinExistence type="predicted"/>
<keyword evidence="2" id="KW-1185">Reference proteome</keyword>
<reference evidence="1 2" key="1">
    <citation type="journal article" date="2018" name="Sci. Rep.">
        <title>Genomic signatures of local adaptation to the degree of environmental predictability in rotifers.</title>
        <authorList>
            <person name="Franch-Gras L."/>
            <person name="Hahn C."/>
            <person name="Garcia-Roger E.M."/>
            <person name="Carmona M.J."/>
            <person name="Serra M."/>
            <person name="Gomez A."/>
        </authorList>
    </citation>
    <scope>NUCLEOTIDE SEQUENCE [LARGE SCALE GENOMIC DNA]</scope>
    <source>
        <strain evidence="1">HYR1</strain>
    </source>
</reference>
<evidence type="ECO:0000313" key="2">
    <source>
        <dbReference type="Proteomes" id="UP000276133"/>
    </source>
</evidence>
<sequence length="241" mass="27001">MTKRVVDELAFEYERGRAHRALVNFGGRSVYLCVLKEQIGPIVRFVAHRTRVRGVSQVAVLVLEQQMGLQLEERVGLLGRGGRGGRGGGGRRQGTRAARLPLHVQLELLARRDRQVRLHMRQILVVGRQLLATDYAAVRHSAAGLTGCVRLADIVVALEVLFEMRLVFDWLLTKRTCDLDRQRMSQFVLTELQFVVELTVANVALEVNGGQVDAHVTLQLRLVAERIAAVRTRVLQMTALI</sequence>
<dbReference type="AlphaFoldDB" id="A0A3M7QKM7"/>
<name>A0A3M7QKM7_BRAPC</name>